<keyword evidence="2" id="KW-1133">Transmembrane helix</keyword>
<keyword evidence="2" id="KW-0472">Membrane</keyword>
<evidence type="ECO:0000259" key="3">
    <source>
        <dbReference type="Pfam" id="PF20152"/>
    </source>
</evidence>
<evidence type="ECO:0000313" key="4">
    <source>
        <dbReference type="EMBL" id="KZV83565.1"/>
    </source>
</evidence>
<reference evidence="4 5" key="1">
    <citation type="journal article" date="2016" name="Mol. Biol. Evol.">
        <title>Comparative Genomics of Early-Diverging Mushroom-Forming Fungi Provides Insights into the Origins of Lignocellulose Decay Capabilities.</title>
        <authorList>
            <person name="Nagy L.G."/>
            <person name="Riley R."/>
            <person name="Tritt A."/>
            <person name="Adam C."/>
            <person name="Daum C."/>
            <person name="Floudas D."/>
            <person name="Sun H."/>
            <person name="Yadav J.S."/>
            <person name="Pangilinan J."/>
            <person name="Larsson K.H."/>
            <person name="Matsuura K."/>
            <person name="Barry K."/>
            <person name="Labutti K."/>
            <person name="Kuo R."/>
            <person name="Ohm R.A."/>
            <person name="Bhattacharya S.S."/>
            <person name="Shirouzu T."/>
            <person name="Yoshinaga Y."/>
            <person name="Martin F.M."/>
            <person name="Grigoriev I.V."/>
            <person name="Hibbett D.S."/>
        </authorList>
    </citation>
    <scope>NUCLEOTIDE SEQUENCE [LARGE SCALE GENOMIC DNA]</scope>
    <source>
        <strain evidence="4 5">HHB12029</strain>
    </source>
</reference>
<name>A0A165D0H4_EXIGL</name>
<feature type="domain" description="DUF6534" evidence="3">
    <location>
        <begin position="165"/>
        <end position="251"/>
    </location>
</feature>
<dbReference type="Proteomes" id="UP000077266">
    <property type="component" value="Unassembled WGS sequence"/>
</dbReference>
<accession>A0A165D0H4</accession>
<sequence length="318" mass="35203">MAWTALGSVTVGILLNFWLYGVVCHMYATYWTSRSRDFLWMRLLVPALFIIDTVQTAADGYFLYVVTVQLNHPDGYTILRVWPCQLAAVTQSLSAVIVTLALTHRLYRLTKNNRFIGFGFAFLAVAVFCVGFTAAIKMWTFDFSKGLAGFNVAEDLILAWHSLEVALNFLISGALIYVLSRSRTGFKGTDSLINSLIRGAVQTGCFSSIFSLIVIITYTQMPVETSICLIFILPLGRVYSVTLMDTVISREMLKRDISEHSNSYATHGVSGAPTNTIELRVRKEVSVYDGDRMDTPDKSPISPKKAEADAASSLSNIA</sequence>
<protein>
    <recommendedName>
        <fullName evidence="3">DUF6534 domain-containing protein</fullName>
    </recommendedName>
</protein>
<dbReference type="EMBL" id="KV426265">
    <property type="protein sequence ID" value="KZV83565.1"/>
    <property type="molecule type" value="Genomic_DNA"/>
</dbReference>
<evidence type="ECO:0000256" key="2">
    <source>
        <dbReference type="SAM" id="Phobius"/>
    </source>
</evidence>
<feature type="region of interest" description="Disordered" evidence="1">
    <location>
        <begin position="290"/>
        <end position="318"/>
    </location>
</feature>
<gene>
    <name evidence="4" type="ORF">EXIGLDRAFT_842856</name>
</gene>
<dbReference type="AlphaFoldDB" id="A0A165D0H4"/>
<evidence type="ECO:0000313" key="5">
    <source>
        <dbReference type="Proteomes" id="UP000077266"/>
    </source>
</evidence>
<dbReference type="STRING" id="1314781.A0A165D0H4"/>
<feature type="transmembrane region" description="Helical" evidence="2">
    <location>
        <begin position="6"/>
        <end position="31"/>
    </location>
</feature>
<keyword evidence="2" id="KW-0812">Transmembrane</keyword>
<proteinExistence type="predicted"/>
<dbReference type="InParanoid" id="A0A165D0H4"/>
<evidence type="ECO:0000256" key="1">
    <source>
        <dbReference type="SAM" id="MobiDB-lite"/>
    </source>
</evidence>
<dbReference type="OrthoDB" id="2562493at2759"/>
<feature type="transmembrane region" description="Helical" evidence="2">
    <location>
        <begin position="86"/>
        <end position="103"/>
    </location>
</feature>
<dbReference type="Pfam" id="PF20152">
    <property type="entry name" value="DUF6534"/>
    <property type="match status" value="1"/>
</dbReference>
<dbReference type="PANTHER" id="PTHR40465:SF1">
    <property type="entry name" value="DUF6534 DOMAIN-CONTAINING PROTEIN"/>
    <property type="match status" value="1"/>
</dbReference>
<organism evidence="4 5">
    <name type="scientific">Exidia glandulosa HHB12029</name>
    <dbReference type="NCBI Taxonomy" id="1314781"/>
    <lineage>
        <taxon>Eukaryota</taxon>
        <taxon>Fungi</taxon>
        <taxon>Dikarya</taxon>
        <taxon>Basidiomycota</taxon>
        <taxon>Agaricomycotina</taxon>
        <taxon>Agaricomycetes</taxon>
        <taxon>Auriculariales</taxon>
        <taxon>Exidiaceae</taxon>
        <taxon>Exidia</taxon>
    </lineage>
</organism>
<dbReference type="PANTHER" id="PTHR40465">
    <property type="entry name" value="CHROMOSOME 1, WHOLE GENOME SHOTGUN SEQUENCE"/>
    <property type="match status" value="1"/>
</dbReference>
<dbReference type="InterPro" id="IPR045339">
    <property type="entry name" value="DUF6534"/>
</dbReference>
<feature type="transmembrane region" description="Helical" evidence="2">
    <location>
        <begin position="200"/>
        <end position="221"/>
    </location>
</feature>
<feature type="transmembrane region" description="Helical" evidence="2">
    <location>
        <begin position="43"/>
        <end position="66"/>
    </location>
</feature>
<keyword evidence="5" id="KW-1185">Reference proteome</keyword>
<feature type="transmembrane region" description="Helical" evidence="2">
    <location>
        <begin position="115"/>
        <end position="136"/>
    </location>
</feature>
<feature type="transmembrane region" description="Helical" evidence="2">
    <location>
        <begin position="156"/>
        <end position="179"/>
    </location>
</feature>